<accession>A0A7T3NA99</accession>
<protein>
    <submittedName>
        <fullName evidence="2">Uncharacterized protein</fullName>
    </submittedName>
</protein>
<name>A0A7T3NA99_9CAUD</name>
<dbReference type="EMBL" id="MW021764">
    <property type="protein sequence ID" value="QPX75253.1"/>
    <property type="molecule type" value="Genomic_DNA"/>
</dbReference>
<keyword evidence="3" id="KW-1185">Reference proteome</keyword>
<keyword evidence="1" id="KW-0472">Membrane</keyword>
<evidence type="ECO:0000256" key="1">
    <source>
        <dbReference type="SAM" id="Phobius"/>
    </source>
</evidence>
<reference evidence="2 3" key="1">
    <citation type="submission" date="2020-09" db="EMBL/GenBank/DDBJ databases">
        <authorList>
            <person name="Thompson D.W."/>
            <person name="Brown H."/>
            <person name="Grose J.H."/>
        </authorList>
    </citation>
    <scope>NUCLEOTIDE SEQUENCE [LARGE SCALE GENOMIC DNA]</scope>
</reference>
<proteinExistence type="predicted"/>
<sequence length="77" mass="8518">MLHGDPTKKTRKNIMIYAIIALAALVLALYACGCLLMRAFLKSSDSTDKDDLYPVLCWPWITLSAVGGIIISGNFKW</sequence>
<organism evidence="2 3">
    <name type="scientific">Klebsiella phage P528</name>
    <dbReference type="NCBI Taxonomy" id="2777348"/>
    <lineage>
        <taxon>Viruses</taxon>
        <taxon>Duplodnaviria</taxon>
        <taxon>Heunggongvirae</taxon>
        <taxon>Uroviricota</taxon>
        <taxon>Caudoviricetes</taxon>
        <taxon>Drexlerviridae</taxon>
        <taxon>Webervirus</taxon>
        <taxon>Webervirus P528</taxon>
    </lineage>
</organism>
<evidence type="ECO:0000313" key="3">
    <source>
        <dbReference type="Proteomes" id="UP000595739"/>
    </source>
</evidence>
<keyword evidence="1" id="KW-1133">Transmembrane helix</keyword>
<feature type="transmembrane region" description="Helical" evidence="1">
    <location>
        <begin position="52"/>
        <end position="71"/>
    </location>
</feature>
<keyword evidence="1" id="KW-0812">Transmembrane</keyword>
<evidence type="ECO:0000313" key="2">
    <source>
        <dbReference type="EMBL" id="QPX75253.1"/>
    </source>
</evidence>
<dbReference type="Proteomes" id="UP000595739">
    <property type="component" value="Segment"/>
</dbReference>
<feature type="transmembrane region" description="Helical" evidence="1">
    <location>
        <begin position="14"/>
        <end position="40"/>
    </location>
</feature>